<dbReference type="Proteomes" id="UP000504634">
    <property type="component" value="Unplaced"/>
</dbReference>
<dbReference type="SMART" id="SM00028">
    <property type="entry name" value="TPR"/>
    <property type="match status" value="3"/>
</dbReference>
<dbReference type="SUPFAM" id="SSF48452">
    <property type="entry name" value="TPR-like"/>
    <property type="match status" value="1"/>
</dbReference>
<reference evidence="5" key="1">
    <citation type="submission" date="2025-08" db="UniProtKB">
        <authorList>
            <consortium name="RefSeq"/>
        </authorList>
    </citation>
    <scope>IDENTIFICATION</scope>
    <source>
        <strain evidence="5">11010-0011.00</strain>
        <tissue evidence="5">Whole body</tissue>
    </source>
</reference>
<gene>
    <name evidence="5" type="primary">LOC115626312</name>
</gene>
<dbReference type="InterPro" id="IPR015943">
    <property type="entry name" value="WD40/YVTN_repeat-like_dom_sf"/>
</dbReference>
<sequence length="649" mass="73340">MSGDEESTPPPCRTVFSSSRYHYGCNGRAPLNVTSLQWHRQQVDVEDMVRRRLLASPCYIDRLEQEAVLTGHDGCVNCMEWSNDGLLLASGSDDYKVMIWDPFRKRRVHVVHTKHLGNMFSVKFLPRHNNSIVATCAADKFIYVYDINHTNETIFSCSCHTMRAKRLATAPDSPHVFWSAGEDGNILQLDMREPHRCRNEDSRVRLISLCTLVESITEAKCLAINPRRTEYLAVGANDPYARVYDRRMLHLMPAVVPNEFTGPGETLATGCATYFAPGQIVKKSSWNVDHDGRAITYLTFNENGTELLVNMGCEHVYRYDLNNAVEPIFYSLPAYTPPPAPPSSTGEDSSASCECKAPTKSHTLPIGIEHHKKLGNEYLEHGKLLTAIDEYSAALAKYPKGEVLYLNRATALMRRGWFGDIYAALRDCHEALRLDPSYVKAHFRLSRALLELHRPREADKCLQELIQRFPNFANNHGVLMLHKDIREGVRHKTPDQPAAGENGFGIQRFSEVEYELRCASRDYRQRYVGHCNVTTDIKEANYLGAHGEFIVAGSDDGNFFIWEGETAKIRAVYRADSAIVNCVQPHPSICMLATSGIDHDIKIWSPCASSDSERPNLVSDVARSVEENQKKMHTDPFDLNTRNTYCFNN</sequence>
<evidence type="ECO:0000313" key="4">
    <source>
        <dbReference type="Proteomes" id="UP000504634"/>
    </source>
</evidence>
<keyword evidence="2" id="KW-0677">Repeat</keyword>
<evidence type="ECO:0000256" key="1">
    <source>
        <dbReference type="ARBA" id="ARBA00022574"/>
    </source>
</evidence>
<dbReference type="GO" id="GO:0045717">
    <property type="term" value="P:negative regulation of fatty acid biosynthetic process"/>
    <property type="evidence" value="ECO:0007669"/>
    <property type="project" value="TreeGrafter"/>
</dbReference>
<dbReference type="Pfam" id="PF00400">
    <property type="entry name" value="WD40"/>
    <property type="match status" value="3"/>
</dbReference>
<dbReference type="InterPro" id="IPR036322">
    <property type="entry name" value="WD40_repeat_dom_sf"/>
</dbReference>
<evidence type="ECO:0000256" key="3">
    <source>
        <dbReference type="PROSITE-ProRule" id="PRU00221"/>
    </source>
</evidence>
<proteinExistence type="predicted"/>
<feature type="repeat" description="WD" evidence="3">
    <location>
        <begin position="69"/>
        <end position="101"/>
    </location>
</feature>
<protein>
    <submittedName>
        <fullName evidence="5">WD and tetratricopeptide repeats protein 1 isoform X1</fullName>
    </submittedName>
</protein>
<evidence type="ECO:0000313" key="5">
    <source>
        <dbReference type="RefSeq" id="XP_030377510.1"/>
    </source>
</evidence>
<dbReference type="PANTHER" id="PTHR15574">
    <property type="entry name" value="WD REPEAT DOMAIN-CONTAINING FAMILY"/>
    <property type="match status" value="1"/>
</dbReference>
<dbReference type="SMART" id="SM00320">
    <property type="entry name" value="WD40"/>
    <property type="match status" value="6"/>
</dbReference>
<dbReference type="InterPro" id="IPR001680">
    <property type="entry name" value="WD40_rpt"/>
</dbReference>
<dbReference type="GO" id="GO:0005737">
    <property type="term" value="C:cytoplasm"/>
    <property type="evidence" value="ECO:0007669"/>
    <property type="project" value="TreeGrafter"/>
</dbReference>
<dbReference type="PANTHER" id="PTHR15574:SF40">
    <property type="entry name" value="WD AND TETRATRICOPEPTIDE REPEATS PROTEIN 1"/>
    <property type="match status" value="1"/>
</dbReference>
<dbReference type="PROSITE" id="PS50082">
    <property type="entry name" value="WD_REPEATS_2"/>
    <property type="match status" value="2"/>
</dbReference>
<organism evidence="4 5">
    <name type="scientific">Drosophila lebanonensis</name>
    <name type="common">Fruit fly</name>
    <name type="synonym">Scaptodrosophila lebanonensis</name>
    <dbReference type="NCBI Taxonomy" id="7225"/>
    <lineage>
        <taxon>Eukaryota</taxon>
        <taxon>Metazoa</taxon>
        <taxon>Ecdysozoa</taxon>
        <taxon>Arthropoda</taxon>
        <taxon>Hexapoda</taxon>
        <taxon>Insecta</taxon>
        <taxon>Pterygota</taxon>
        <taxon>Neoptera</taxon>
        <taxon>Endopterygota</taxon>
        <taxon>Diptera</taxon>
        <taxon>Brachycera</taxon>
        <taxon>Muscomorpha</taxon>
        <taxon>Ephydroidea</taxon>
        <taxon>Drosophilidae</taxon>
        <taxon>Scaptodrosophila</taxon>
    </lineage>
</organism>
<dbReference type="PROSITE" id="PS50294">
    <property type="entry name" value="WD_REPEATS_REGION"/>
    <property type="match status" value="1"/>
</dbReference>
<feature type="repeat" description="WD" evidence="3">
    <location>
        <begin position="573"/>
        <end position="605"/>
    </location>
</feature>
<dbReference type="SUPFAM" id="SSF50978">
    <property type="entry name" value="WD40 repeat-like"/>
    <property type="match status" value="1"/>
</dbReference>
<keyword evidence="1 3" id="KW-0853">WD repeat</keyword>
<dbReference type="InterPro" id="IPR045151">
    <property type="entry name" value="DCAF8"/>
</dbReference>
<name>A0A6J2TPS4_DROLE</name>
<dbReference type="AlphaFoldDB" id="A0A6J2TPS4"/>
<dbReference type="Gene3D" id="1.25.40.10">
    <property type="entry name" value="Tetratricopeptide repeat domain"/>
    <property type="match status" value="1"/>
</dbReference>
<dbReference type="GeneID" id="115626312"/>
<keyword evidence="4" id="KW-1185">Reference proteome</keyword>
<dbReference type="InterPro" id="IPR011990">
    <property type="entry name" value="TPR-like_helical_dom_sf"/>
</dbReference>
<dbReference type="Gene3D" id="2.130.10.10">
    <property type="entry name" value="YVTN repeat-like/Quinoprotein amine dehydrogenase"/>
    <property type="match status" value="2"/>
</dbReference>
<dbReference type="Pfam" id="PF14559">
    <property type="entry name" value="TPR_19"/>
    <property type="match status" value="1"/>
</dbReference>
<dbReference type="OrthoDB" id="4869960at2759"/>
<accession>A0A6J2TPS4</accession>
<dbReference type="GO" id="GO:0080008">
    <property type="term" value="C:Cul4-RING E3 ubiquitin ligase complex"/>
    <property type="evidence" value="ECO:0007669"/>
    <property type="project" value="TreeGrafter"/>
</dbReference>
<dbReference type="InterPro" id="IPR019734">
    <property type="entry name" value="TPR_rpt"/>
</dbReference>
<dbReference type="RefSeq" id="XP_030377510.1">
    <property type="nucleotide sequence ID" value="XM_030521650.1"/>
</dbReference>
<dbReference type="CTD" id="37073"/>
<evidence type="ECO:0000256" key="2">
    <source>
        <dbReference type="ARBA" id="ARBA00022737"/>
    </source>
</evidence>